<dbReference type="Gene3D" id="3.40.50.10240">
    <property type="entry name" value="Thiamin pyrophosphokinase, catalytic domain"/>
    <property type="match status" value="1"/>
</dbReference>
<dbReference type="Pfam" id="PF04263">
    <property type="entry name" value="TPK_catalytic"/>
    <property type="match status" value="1"/>
</dbReference>
<dbReference type="SUPFAM" id="SSF63999">
    <property type="entry name" value="Thiamin pyrophosphokinase, catalytic domain"/>
    <property type="match status" value="1"/>
</dbReference>
<dbReference type="InterPro" id="IPR007371">
    <property type="entry name" value="TPK_catalytic"/>
</dbReference>
<evidence type="ECO:0000256" key="2">
    <source>
        <dbReference type="ARBA" id="ARBA00022741"/>
    </source>
</evidence>
<evidence type="ECO:0000256" key="4">
    <source>
        <dbReference type="ARBA" id="ARBA00022840"/>
    </source>
</evidence>
<dbReference type="InterPro" id="IPR053149">
    <property type="entry name" value="TPK"/>
</dbReference>
<dbReference type="SMART" id="SM00983">
    <property type="entry name" value="TPK_B1_binding"/>
    <property type="match status" value="1"/>
</dbReference>
<keyword evidence="2" id="KW-0547">Nucleotide-binding</keyword>
<dbReference type="RefSeq" id="WP_378113882.1">
    <property type="nucleotide sequence ID" value="NZ_JBHSNC010000056.1"/>
</dbReference>
<dbReference type="Pfam" id="PF04265">
    <property type="entry name" value="TPK_B1_binding"/>
    <property type="match status" value="1"/>
</dbReference>
<feature type="domain" description="Thiamin pyrophosphokinase thiamin-binding" evidence="6">
    <location>
        <begin position="145"/>
        <end position="211"/>
    </location>
</feature>
<dbReference type="InterPro" id="IPR036371">
    <property type="entry name" value="TPK_B1-bd_sf"/>
</dbReference>
<keyword evidence="3" id="KW-0418">Kinase</keyword>
<gene>
    <name evidence="7" type="ORF">ACFPQ4_21125</name>
</gene>
<dbReference type="SUPFAM" id="SSF63862">
    <property type="entry name" value="Thiamin pyrophosphokinase, substrate-binding domain"/>
    <property type="match status" value="1"/>
</dbReference>
<evidence type="ECO:0000313" key="7">
    <source>
        <dbReference type="EMBL" id="MFC5531925.1"/>
    </source>
</evidence>
<keyword evidence="4" id="KW-0067">ATP-binding</keyword>
<dbReference type="NCBIfam" id="TIGR01378">
    <property type="entry name" value="thi_PPkinase"/>
    <property type="match status" value="1"/>
</dbReference>
<evidence type="ECO:0000256" key="1">
    <source>
        <dbReference type="ARBA" id="ARBA00022679"/>
    </source>
</evidence>
<dbReference type="EC" id="2.7.6.2" evidence="5"/>
<accession>A0ABW0R6R3</accession>
<dbReference type="EMBL" id="JBHSNC010000056">
    <property type="protein sequence ID" value="MFC5531925.1"/>
    <property type="molecule type" value="Genomic_DNA"/>
</dbReference>
<dbReference type="PANTHER" id="PTHR41299:SF1">
    <property type="entry name" value="THIAMINE PYROPHOSPHOKINASE"/>
    <property type="match status" value="1"/>
</dbReference>
<dbReference type="CDD" id="cd07995">
    <property type="entry name" value="TPK"/>
    <property type="match status" value="1"/>
</dbReference>
<dbReference type="InterPro" id="IPR007373">
    <property type="entry name" value="Thiamin_PyroPKinase_B1-bd"/>
</dbReference>
<comment type="caution">
    <text evidence="7">The sequence shown here is derived from an EMBL/GenBank/DDBJ whole genome shotgun (WGS) entry which is preliminary data.</text>
</comment>
<evidence type="ECO:0000259" key="6">
    <source>
        <dbReference type="SMART" id="SM00983"/>
    </source>
</evidence>
<protein>
    <recommendedName>
        <fullName evidence="5">Thiamine diphosphokinase</fullName>
        <ecNumber evidence="5">2.7.6.2</ecNumber>
    </recommendedName>
</protein>
<dbReference type="InterPro" id="IPR006282">
    <property type="entry name" value="Thi_PPkinase"/>
</dbReference>
<name>A0ABW0R6R3_9BACL</name>
<proteinExistence type="predicted"/>
<keyword evidence="1 7" id="KW-0808">Transferase</keyword>
<dbReference type="PANTHER" id="PTHR41299">
    <property type="entry name" value="THIAMINE PYROPHOSPHOKINASE"/>
    <property type="match status" value="1"/>
</dbReference>
<evidence type="ECO:0000256" key="3">
    <source>
        <dbReference type="ARBA" id="ARBA00022777"/>
    </source>
</evidence>
<evidence type="ECO:0000256" key="5">
    <source>
        <dbReference type="NCBIfam" id="TIGR01378"/>
    </source>
</evidence>
<sequence>MSVPAHSRTLIVTGGNLGAWALDRLSDYTTLIGADRGAEFIARHGYRMRVAVGDFDSIADGQLQAIRDAADEVISFDAIDKDWSDTELAFREAVNRGLRDIDMIGALGTRFDHSLANVHLLKQAQELGCSLRLIDDHNEISLCEHTVRLTVDSRYPYVSLLPLTEAVTGITLQGFLYPLNDATIRIGQSIGISNVLDQPSGTVTIASGLLLVIRSRD</sequence>
<dbReference type="Proteomes" id="UP001596108">
    <property type="component" value="Unassembled WGS sequence"/>
</dbReference>
<keyword evidence="8" id="KW-1185">Reference proteome</keyword>
<dbReference type="InterPro" id="IPR036759">
    <property type="entry name" value="TPK_catalytic_sf"/>
</dbReference>
<evidence type="ECO:0000313" key="8">
    <source>
        <dbReference type="Proteomes" id="UP001596108"/>
    </source>
</evidence>
<dbReference type="GO" id="GO:0004788">
    <property type="term" value="F:thiamine diphosphokinase activity"/>
    <property type="evidence" value="ECO:0007669"/>
    <property type="project" value="UniProtKB-EC"/>
</dbReference>
<reference evidence="8" key="1">
    <citation type="journal article" date="2019" name="Int. J. Syst. Evol. Microbiol.">
        <title>The Global Catalogue of Microorganisms (GCM) 10K type strain sequencing project: providing services to taxonomists for standard genome sequencing and annotation.</title>
        <authorList>
            <consortium name="The Broad Institute Genomics Platform"/>
            <consortium name="The Broad Institute Genome Sequencing Center for Infectious Disease"/>
            <person name="Wu L."/>
            <person name="Ma J."/>
        </authorList>
    </citation>
    <scope>NUCLEOTIDE SEQUENCE [LARGE SCALE GENOMIC DNA]</scope>
    <source>
        <strain evidence="8">CGMCC 1.18578</strain>
    </source>
</reference>
<organism evidence="7 8">
    <name type="scientific">Cohnella yongneupensis</name>
    <dbReference type="NCBI Taxonomy" id="425006"/>
    <lineage>
        <taxon>Bacteria</taxon>
        <taxon>Bacillati</taxon>
        <taxon>Bacillota</taxon>
        <taxon>Bacilli</taxon>
        <taxon>Bacillales</taxon>
        <taxon>Paenibacillaceae</taxon>
        <taxon>Cohnella</taxon>
    </lineage>
</organism>